<dbReference type="OrthoDB" id="6305173at2"/>
<name>A0A547QA62_9RHOB</name>
<protein>
    <submittedName>
        <fullName evidence="2">Hint domain-containing protein</fullName>
    </submittedName>
</protein>
<dbReference type="InterPro" id="IPR036844">
    <property type="entry name" value="Hint_dom_sf"/>
</dbReference>
<dbReference type="InterPro" id="IPR028992">
    <property type="entry name" value="Hedgehog/Intein_dom"/>
</dbReference>
<comment type="caution">
    <text evidence="2">The sequence shown here is derived from an EMBL/GenBank/DDBJ whole genome shotgun (WGS) entry which is preliminary data.</text>
</comment>
<dbReference type="Gene3D" id="2.170.16.10">
    <property type="entry name" value="Hedgehog/Intein (Hint) domain"/>
    <property type="match status" value="1"/>
</dbReference>
<keyword evidence="3" id="KW-1185">Reference proteome</keyword>
<feature type="domain" description="Hedgehog/Intein (Hint)" evidence="1">
    <location>
        <begin position="162"/>
        <end position="307"/>
    </location>
</feature>
<accession>A0A547QA62</accession>
<sequence length="353" mass="37845">MAIANLTDAVLLDATLTDITSGPNTFTAGTGGTIVQALDDTQVFSTASASDDFIQVGDTTVIDGTTWTVTGIGTIEGEVDYTNPDTGLPDTEIYTAGPILWIEVTDGTTTQLIMSFPDFDGLPKITEIRTDPGFFNTGFEDESAAGRGILIYNDASGITSVVCFAKGTLITTENGDIPVENLRPGDVVMTKNSGTQEILWIGKKHLDSAALQNNPKLQPCRIAPNTLGPSTPDRDLYLSPQHRVLISSQAAKDAFGSNEVLIPVIKLTMMDGISQCALDSVDYYHILLKDHDVVFANGAPAETLLPGPEAMKSIGPDARRELKQLFPELFATAQRPQAIFPIVERKKQVSLLV</sequence>
<evidence type="ECO:0000313" key="3">
    <source>
        <dbReference type="Proteomes" id="UP000318590"/>
    </source>
</evidence>
<evidence type="ECO:0000313" key="2">
    <source>
        <dbReference type="EMBL" id="TRD23283.1"/>
    </source>
</evidence>
<evidence type="ECO:0000259" key="1">
    <source>
        <dbReference type="Pfam" id="PF13403"/>
    </source>
</evidence>
<proteinExistence type="predicted"/>
<organism evidence="2 3">
    <name type="scientific">Palleronia caenipelagi</name>
    <dbReference type="NCBI Taxonomy" id="2489174"/>
    <lineage>
        <taxon>Bacteria</taxon>
        <taxon>Pseudomonadati</taxon>
        <taxon>Pseudomonadota</taxon>
        <taxon>Alphaproteobacteria</taxon>
        <taxon>Rhodobacterales</taxon>
        <taxon>Roseobacteraceae</taxon>
        <taxon>Palleronia</taxon>
    </lineage>
</organism>
<dbReference type="EMBL" id="VFSV01000002">
    <property type="protein sequence ID" value="TRD23283.1"/>
    <property type="molecule type" value="Genomic_DNA"/>
</dbReference>
<dbReference type="SUPFAM" id="SSF51294">
    <property type="entry name" value="Hedgehog/intein (Hint) domain"/>
    <property type="match status" value="1"/>
</dbReference>
<dbReference type="AlphaFoldDB" id="A0A547QA62"/>
<dbReference type="Pfam" id="PF13403">
    <property type="entry name" value="Hint_2"/>
    <property type="match status" value="1"/>
</dbReference>
<dbReference type="Proteomes" id="UP000318590">
    <property type="component" value="Unassembled WGS sequence"/>
</dbReference>
<gene>
    <name evidence="2" type="ORF">FEV53_01620</name>
</gene>
<dbReference type="RefSeq" id="WP_142833074.1">
    <property type="nucleotide sequence ID" value="NZ_VFSV01000002.1"/>
</dbReference>
<reference evidence="2 3" key="1">
    <citation type="submission" date="2019-06" db="EMBL/GenBank/DDBJ databases">
        <title>Paenimaribius caenipelagi gen. nov., sp. nov., isolated from a tidal flat.</title>
        <authorList>
            <person name="Yoon J.-H."/>
        </authorList>
    </citation>
    <scope>NUCLEOTIDE SEQUENCE [LARGE SCALE GENOMIC DNA]</scope>
    <source>
        <strain evidence="2 3">JBTF-M29</strain>
    </source>
</reference>